<dbReference type="RefSeq" id="WP_228104888.1">
    <property type="nucleotide sequence ID" value="NZ_CP101637.1"/>
</dbReference>
<evidence type="ECO:0000313" key="2">
    <source>
        <dbReference type="Proteomes" id="UP001235030"/>
    </source>
</evidence>
<sequence>MLDFKLIRKDGDTWYYEVYPEGKVEHVSIVSFNIKTGEMNIVDLGTFDCSPRKYACKVLNKLEDYRQSGEEYPEKGMIAWG</sequence>
<evidence type="ECO:0000313" key="1">
    <source>
        <dbReference type="EMBL" id="WMT80660.1"/>
    </source>
</evidence>
<proteinExistence type="predicted"/>
<name>A0ABY9PY77_9FIRM</name>
<protein>
    <submittedName>
        <fullName evidence="1">Uncharacterized protein</fullName>
    </submittedName>
</protein>
<keyword evidence="2" id="KW-1185">Reference proteome</keyword>
<reference evidence="1 2" key="1">
    <citation type="submission" date="2022-07" db="EMBL/GenBank/DDBJ databases">
        <title>Genome sequence of Terrisporobacter mayombei DSM6539.</title>
        <authorList>
            <person name="Boeer T."/>
            <person name="Bengelsdorf F.R."/>
            <person name="Daniel R."/>
            <person name="Poehlein A."/>
        </authorList>
    </citation>
    <scope>NUCLEOTIDE SEQUENCE [LARGE SCALE GENOMIC DNA]</scope>
    <source>
        <strain evidence="1 2">DSM 6539</strain>
    </source>
</reference>
<accession>A0ABY9PY77</accession>
<dbReference type="Proteomes" id="UP001235030">
    <property type="component" value="Chromosome"/>
</dbReference>
<organism evidence="1 2">
    <name type="scientific">Terrisporobacter mayombei</name>
    <dbReference type="NCBI Taxonomy" id="1541"/>
    <lineage>
        <taxon>Bacteria</taxon>
        <taxon>Bacillati</taxon>
        <taxon>Bacillota</taxon>
        <taxon>Clostridia</taxon>
        <taxon>Peptostreptococcales</taxon>
        <taxon>Peptostreptococcaceae</taxon>
        <taxon>Terrisporobacter</taxon>
    </lineage>
</organism>
<gene>
    <name evidence="1" type="ORF">TEMA_09810</name>
</gene>
<dbReference type="EMBL" id="CP101637">
    <property type="protein sequence ID" value="WMT80660.1"/>
    <property type="molecule type" value="Genomic_DNA"/>
</dbReference>